<dbReference type="OrthoDB" id="414546at2759"/>
<comment type="subcellular location">
    <subcellularLocation>
        <location evidence="1">Cytoplasm</location>
    </subcellularLocation>
</comment>
<proteinExistence type="inferred from homology"/>
<protein>
    <submittedName>
        <fullName evidence="8">Programmed cell death protein</fullName>
    </submittedName>
</protein>
<dbReference type="PhylomeDB" id="A0A0D2UP80"/>
<feature type="compositionally biased region" description="Low complexity" evidence="6">
    <location>
        <begin position="49"/>
        <end position="59"/>
    </location>
</feature>
<dbReference type="InterPro" id="IPR039778">
    <property type="entry name" value="PDCD4"/>
</dbReference>
<sequence>MSTAAEHLTSPPTVPQTASQAAFLAHSRNVNHHSGGVGSGGIGGGGGSNHSLSGGSSSTGSIGGGVGGVGIGLSAASSGASHSAPIAMPHHNSAAYMPHSHHQHYVRGNSLDNGSSSDGSTSGGSGGGGSGSGGRRSSREAIAIAAAAAASMRGRRKRNTSSGSSRKIVIKKGGAGGKTVWGKPGCEIDAAPATSNDPRDPNYVDEDEEEEDEAFEDDDDRFDPTEPPTRSQRPRVGLPPKQSSAWQAAAQEKEECQRLLQQTLPHYMLNGDPTDIVDALEDANFSAAGVTIVAHIIEMALDRKDCDRELAAILVATLVAQRIVGSDDVANAFESLLARLSDIVLDTPHVVQTLAKFIARAVADDILPPVFVTRSHSGSNSSSAASSFPASPSTPSNTPIFRPITSSQRTLSTSVPTLAIPIGAGSAPPRKSSTSTPAPANSIDERAFLSLHAALLSTSPREAISALEAAAANYAAKRHNSVSSTSMSPVPEPDLAVDALHLAKTLINMKHGFVRLDNVFGVNGGRRTVKQLSKQIGLLLREYLFSDDLAEAERCVRELEVPHFHHEIVYEAIIMMMERPAARDRAALSRLLGAFARTLLLTPDQIEQGVARVYEELPELAMDIPNAAGHLDECMKAAITDGWISQPTLVKLAGKAAVQHAPRSS</sequence>
<evidence type="ECO:0000256" key="1">
    <source>
        <dbReference type="ARBA" id="ARBA00004496"/>
    </source>
</evidence>
<feature type="compositionally biased region" description="Low complexity" evidence="6">
    <location>
        <begin position="378"/>
        <end position="396"/>
    </location>
</feature>
<evidence type="ECO:0000313" key="8">
    <source>
        <dbReference type="EMBL" id="KJE96806.1"/>
    </source>
</evidence>
<gene>
    <name evidence="8" type="ORF">CAOG_007074</name>
</gene>
<evidence type="ECO:0000259" key="7">
    <source>
        <dbReference type="PROSITE" id="PS51366"/>
    </source>
</evidence>
<dbReference type="SUPFAM" id="SSF48371">
    <property type="entry name" value="ARM repeat"/>
    <property type="match status" value="2"/>
</dbReference>
<keyword evidence="5" id="KW-0539">Nucleus</keyword>
<dbReference type="STRING" id="595528.A0A0D2UP80"/>
<feature type="domain" description="MI" evidence="7">
    <location>
        <begin position="531"/>
        <end position="654"/>
    </location>
</feature>
<evidence type="ECO:0000256" key="6">
    <source>
        <dbReference type="SAM" id="MobiDB-lite"/>
    </source>
</evidence>
<feature type="compositionally biased region" description="Acidic residues" evidence="6">
    <location>
        <begin position="203"/>
        <end position="221"/>
    </location>
</feature>
<dbReference type="PROSITE" id="PS51366">
    <property type="entry name" value="MI"/>
    <property type="match status" value="2"/>
</dbReference>
<evidence type="ECO:0000256" key="3">
    <source>
        <dbReference type="ARBA" id="ARBA00022490"/>
    </source>
</evidence>
<dbReference type="RefSeq" id="XP_004343798.1">
    <property type="nucleotide sequence ID" value="XM_004343748.2"/>
</dbReference>
<dbReference type="InterPro" id="IPR003891">
    <property type="entry name" value="Initiation_fac_eIF4g_MI"/>
</dbReference>
<dbReference type="GO" id="GO:0045892">
    <property type="term" value="P:negative regulation of DNA-templated transcription"/>
    <property type="evidence" value="ECO:0007669"/>
    <property type="project" value="InterPro"/>
</dbReference>
<dbReference type="SMART" id="SM00544">
    <property type="entry name" value="MA3"/>
    <property type="match status" value="2"/>
</dbReference>
<dbReference type="PANTHER" id="PTHR12626">
    <property type="entry name" value="PROGRAMMED CELL DEATH 4"/>
    <property type="match status" value="1"/>
</dbReference>
<dbReference type="GO" id="GO:0005829">
    <property type="term" value="C:cytosol"/>
    <property type="evidence" value="ECO:0007669"/>
    <property type="project" value="TreeGrafter"/>
</dbReference>
<feature type="region of interest" description="Disordered" evidence="6">
    <location>
        <begin position="30"/>
        <end position="59"/>
    </location>
</feature>
<dbReference type="InterPro" id="IPR016024">
    <property type="entry name" value="ARM-type_fold"/>
</dbReference>
<evidence type="ECO:0000313" key="9">
    <source>
        <dbReference type="Proteomes" id="UP000008743"/>
    </source>
</evidence>
<dbReference type="GO" id="GO:0005634">
    <property type="term" value="C:nucleus"/>
    <property type="evidence" value="ECO:0007669"/>
    <property type="project" value="TreeGrafter"/>
</dbReference>
<evidence type="ECO:0000256" key="2">
    <source>
        <dbReference type="ARBA" id="ARBA00005497"/>
    </source>
</evidence>
<dbReference type="Pfam" id="PF02847">
    <property type="entry name" value="MA3"/>
    <property type="match status" value="2"/>
</dbReference>
<accession>A0A0D2UP80</accession>
<name>A0A0D2UP80_CAPO3</name>
<feature type="compositionally biased region" description="Low complexity" evidence="6">
    <location>
        <begin position="107"/>
        <end position="120"/>
    </location>
</feature>
<dbReference type="EMBL" id="KE346372">
    <property type="protein sequence ID" value="KJE96806.1"/>
    <property type="molecule type" value="Genomic_DNA"/>
</dbReference>
<evidence type="ECO:0000256" key="5">
    <source>
        <dbReference type="ARBA" id="ARBA00023242"/>
    </source>
</evidence>
<keyword evidence="9" id="KW-1185">Reference proteome</keyword>
<organism evidence="8 9">
    <name type="scientific">Capsaspora owczarzaki (strain ATCC 30864)</name>
    <dbReference type="NCBI Taxonomy" id="595528"/>
    <lineage>
        <taxon>Eukaryota</taxon>
        <taxon>Filasterea</taxon>
        <taxon>Capsaspora</taxon>
    </lineage>
</organism>
<feature type="region of interest" description="Disordered" evidence="6">
    <location>
        <begin position="149"/>
        <end position="246"/>
    </location>
</feature>
<dbReference type="AlphaFoldDB" id="A0A0D2UP80"/>
<feature type="compositionally biased region" description="Gly residues" evidence="6">
    <location>
        <begin position="121"/>
        <end position="134"/>
    </location>
</feature>
<dbReference type="InParanoid" id="A0A0D2UP80"/>
<dbReference type="Gene3D" id="1.25.40.180">
    <property type="match status" value="2"/>
</dbReference>
<feature type="region of interest" description="Disordered" evidence="6">
    <location>
        <begin position="100"/>
        <end position="137"/>
    </location>
</feature>
<comment type="similarity">
    <text evidence="2">Belongs to the PDCD4 family.</text>
</comment>
<feature type="region of interest" description="Disordered" evidence="6">
    <location>
        <begin position="378"/>
        <end position="403"/>
    </location>
</feature>
<keyword evidence="3" id="KW-0963">Cytoplasm</keyword>
<reference evidence="9" key="1">
    <citation type="submission" date="2011-02" db="EMBL/GenBank/DDBJ databases">
        <title>The Genome Sequence of Capsaspora owczarzaki ATCC 30864.</title>
        <authorList>
            <person name="Russ C."/>
            <person name="Cuomo C."/>
            <person name="Burger G."/>
            <person name="Gray M.W."/>
            <person name="Holland P.W.H."/>
            <person name="King N."/>
            <person name="Lang F.B.F."/>
            <person name="Roger A.J."/>
            <person name="Ruiz-Trillo I."/>
            <person name="Young S.K."/>
            <person name="Zeng Q."/>
            <person name="Gargeya S."/>
            <person name="Alvarado L."/>
            <person name="Berlin A."/>
            <person name="Chapman S.B."/>
            <person name="Chen Z."/>
            <person name="Freedman E."/>
            <person name="Gellesch M."/>
            <person name="Goldberg J."/>
            <person name="Griggs A."/>
            <person name="Gujja S."/>
            <person name="Heilman E."/>
            <person name="Heiman D."/>
            <person name="Howarth C."/>
            <person name="Mehta T."/>
            <person name="Neiman D."/>
            <person name="Pearson M."/>
            <person name="Roberts A."/>
            <person name="Saif S."/>
            <person name="Shea T."/>
            <person name="Shenoy N."/>
            <person name="Sisk P."/>
            <person name="Stolte C."/>
            <person name="Sykes S."/>
            <person name="White J."/>
            <person name="Yandava C."/>
            <person name="Haas B."/>
            <person name="Nusbaum C."/>
            <person name="Birren B."/>
        </authorList>
    </citation>
    <scope>NUCLEOTIDE SEQUENCE</scope>
    <source>
        <strain evidence="9">ATCC 30864</strain>
    </source>
</reference>
<dbReference type="Proteomes" id="UP000008743">
    <property type="component" value="Unassembled WGS sequence"/>
</dbReference>
<feature type="compositionally biased region" description="Gly residues" evidence="6">
    <location>
        <begin position="35"/>
        <end position="48"/>
    </location>
</feature>
<keyword evidence="4" id="KW-0677">Repeat</keyword>
<dbReference type="eggNOG" id="KOG0403">
    <property type="taxonomic scope" value="Eukaryota"/>
</dbReference>
<feature type="domain" description="MI" evidence="7">
    <location>
        <begin position="255"/>
        <end position="377"/>
    </location>
</feature>
<evidence type="ECO:0000256" key="4">
    <source>
        <dbReference type="ARBA" id="ARBA00022737"/>
    </source>
</evidence>
<dbReference type="PANTHER" id="PTHR12626:SF0">
    <property type="entry name" value="PROGRAMMED CELL DEATH PROTEIN 4"/>
    <property type="match status" value="1"/>
</dbReference>